<dbReference type="Proteomes" id="UP001164746">
    <property type="component" value="Chromosome 13"/>
</dbReference>
<evidence type="ECO:0000256" key="7">
    <source>
        <dbReference type="SAM" id="Phobius"/>
    </source>
</evidence>
<feature type="region of interest" description="Disordered" evidence="6">
    <location>
        <begin position="367"/>
        <end position="389"/>
    </location>
</feature>
<evidence type="ECO:0000259" key="8">
    <source>
        <dbReference type="SMART" id="SM00014"/>
    </source>
</evidence>
<dbReference type="InterPro" id="IPR000326">
    <property type="entry name" value="PAP2/HPO"/>
</dbReference>
<name>A0ABY7FRB2_MYAAR</name>
<proteinExistence type="inferred from homology"/>
<protein>
    <submittedName>
        <fullName evidence="9">PLPR5-like protein</fullName>
    </submittedName>
</protein>
<dbReference type="InterPro" id="IPR036938">
    <property type="entry name" value="PAP2/HPO_sf"/>
</dbReference>
<feature type="transmembrane region" description="Helical" evidence="7">
    <location>
        <begin position="255"/>
        <end position="274"/>
    </location>
</feature>
<dbReference type="InterPro" id="IPR043216">
    <property type="entry name" value="PAP-like"/>
</dbReference>
<accession>A0ABY7FRB2</accession>
<organism evidence="9 10">
    <name type="scientific">Mya arenaria</name>
    <name type="common">Soft-shell clam</name>
    <dbReference type="NCBI Taxonomy" id="6604"/>
    <lineage>
        <taxon>Eukaryota</taxon>
        <taxon>Metazoa</taxon>
        <taxon>Spiralia</taxon>
        <taxon>Lophotrochozoa</taxon>
        <taxon>Mollusca</taxon>
        <taxon>Bivalvia</taxon>
        <taxon>Autobranchia</taxon>
        <taxon>Heteroconchia</taxon>
        <taxon>Euheterodonta</taxon>
        <taxon>Imparidentia</taxon>
        <taxon>Neoheterodontei</taxon>
        <taxon>Myida</taxon>
        <taxon>Myoidea</taxon>
        <taxon>Myidae</taxon>
        <taxon>Mya</taxon>
    </lineage>
</organism>
<feature type="compositionally biased region" description="Polar residues" evidence="6">
    <location>
        <begin position="1"/>
        <end position="10"/>
    </location>
</feature>
<evidence type="ECO:0000313" key="9">
    <source>
        <dbReference type="EMBL" id="WAR24763.1"/>
    </source>
</evidence>
<evidence type="ECO:0000256" key="4">
    <source>
        <dbReference type="ARBA" id="ARBA00022989"/>
    </source>
</evidence>
<feature type="domain" description="Phosphatidic acid phosphatase type 2/haloperoxidase" evidence="8">
    <location>
        <begin position="155"/>
        <end position="296"/>
    </location>
</feature>
<feature type="transmembrane region" description="Helical" evidence="7">
    <location>
        <begin position="224"/>
        <end position="243"/>
    </location>
</feature>
<dbReference type="PANTHER" id="PTHR10165">
    <property type="entry name" value="LIPID PHOSPHATE PHOSPHATASE"/>
    <property type="match status" value="1"/>
</dbReference>
<evidence type="ECO:0000256" key="2">
    <source>
        <dbReference type="ARBA" id="ARBA00008816"/>
    </source>
</evidence>
<dbReference type="PANTHER" id="PTHR10165:SF102">
    <property type="entry name" value="PHOSPHATIDIC ACID PHOSPHATASE TYPE 2_HALOPEROXIDASE DOMAIN-CONTAINING PROTEIN"/>
    <property type="match status" value="1"/>
</dbReference>
<feature type="transmembrane region" description="Helical" evidence="7">
    <location>
        <begin position="151"/>
        <end position="169"/>
    </location>
</feature>
<keyword evidence="3 7" id="KW-0812">Transmembrane</keyword>
<evidence type="ECO:0000256" key="1">
    <source>
        <dbReference type="ARBA" id="ARBA00004141"/>
    </source>
</evidence>
<reference evidence="9" key="1">
    <citation type="submission" date="2022-11" db="EMBL/GenBank/DDBJ databases">
        <title>Centuries of genome instability and evolution in soft-shell clam transmissible cancer (bioRxiv).</title>
        <authorList>
            <person name="Hart S.F.M."/>
            <person name="Yonemitsu M.A."/>
            <person name="Giersch R.M."/>
            <person name="Beal B.F."/>
            <person name="Arriagada G."/>
            <person name="Davis B.W."/>
            <person name="Ostrander E.A."/>
            <person name="Goff S.P."/>
            <person name="Metzger M.J."/>
        </authorList>
    </citation>
    <scope>NUCLEOTIDE SEQUENCE</scope>
    <source>
        <strain evidence="9">MELC-2E11</strain>
        <tissue evidence="9">Siphon/mantle</tissue>
    </source>
</reference>
<gene>
    <name evidence="9" type="ORF">MAR_038432</name>
</gene>
<keyword evidence="10" id="KW-1185">Reference proteome</keyword>
<dbReference type="SMART" id="SM00014">
    <property type="entry name" value="acidPPc"/>
    <property type="match status" value="1"/>
</dbReference>
<dbReference type="SUPFAM" id="SSF48317">
    <property type="entry name" value="Acid phosphatase/Vanadium-dependent haloperoxidase"/>
    <property type="match status" value="1"/>
</dbReference>
<evidence type="ECO:0000256" key="5">
    <source>
        <dbReference type="ARBA" id="ARBA00023136"/>
    </source>
</evidence>
<dbReference type="Gene3D" id="1.20.144.10">
    <property type="entry name" value="Phosphatidic acid phosphatase type 2/haloperoxidase"/>
    <property type="match status" value="1"/>
</dbReference>
<evidence type="ECO:0000313" key="10">
    <source>
        <dbReference type="Proteomes" id="UP001164746"/>
    </source>
</evidence>
<keyword evidence="5 7" id="KW-0472">Membrane</keyword>
<feature type="region of interest" description="Disordered" evidence="6">
    <location>
        <begin position="1"/>
        <end position="31"/>
    </location>
</feature>
<keyword evidence="4 7" id="KW-1133">Transmembrane helix</keyword>
<feature type="transmembrane region" description="Helical" evidence="7">
    <location>
        <begin position="104"/>
        <end position="127"/>
    </location>
</feature>
<dbReference type="EMBL" id="CP111024">
    <property type="protein sequence ID" value="WAR24763.1"/>
    <property type="molecule type" value="Genomic_DNA"/>
</dbReference>
<sequence>MGLYENNNAGVESAENLHNRDGAESSASESSDHQERGKILVCITFLLELVILAGVIVLEYFLRWTTVFPMRKVNFTCTDPAISHGEADPSFSSFSFNAVIPENIVYSLSLCVPPFVMLIGEVAVWAFTEENQKSIRVCCRPCNVPQVFRRLFRFIGVFVFGLVTSMVFVDVVKLMTGQLRPNFLEVCRINSTLCVINGNVGGDELCTNKDELALRHARASFPSMRATMTAYSAIFTTIYIHGALRTRSVRVLRPFLSLVFTMLSLLCGLAEIGLHHNIWEDVAGSYVLYNFREYVSERKMIRLLHGFLVDHQLLNEITKDGKLRLFPASFHIPRAHTRPAPYQKFEGIKPQTTPLAMYGDGGIDQSGERYRENPAIDSPYNDNQRLSHL</sequence>
<comment type="similarity">
    <text evidence="2">Belongs to the PA-phosphatase related phosphoesterase family.</text>
</comment>
<dbReference type="Pfam" id="PF01569">
    <property type="entry name" value="PAP2"/>
    <property type="match status" value="1"/>
</dbReference>
<evidence type="ECO:0000256" key="3">
    <source>
        <dbReference type="ARBA" id="ARBA00022692"/>
    </source>
</evidence>
<feature type="compositionally biased region" description="Polar residues" evidence="6">
    <location>
        <begin position="380"/>
        <end position="389"/>
    </location>
</feature>
<comment type="subcellular location">
    <subcellularLocation>
        <location evidence="1">Membrane</location>
        <topology evidence="1">Multi-pass membrane protein</topology>
    </subcellularLocation>
</comment>
<evidence type="ECO:0000256" key="6">
    <source>
        <dbReference type="SAM" id="MobiDB-lite"/>
    </source>
</evidence>
<feature type="transmembrane region" description="Helical" evidence="7">
    <location>
        <begin position="39"/>
        <end position="62"/>
    </location>
</feature>